<sequence>MPPPKQLNCGPARVVDGEQDHVTCPVAPHTACPESTSTRWYNESGYQSHRGRSSFPPLAESIVCSGRIASRSEFDTGGHVYLATVVGYLVAEVLEMTRNAALAARKPASSNFINNWLFAMTRNSINFSQA</sequence>
<name>A0A7R9ET39_9NEOP</name>
<organism evidence="1">
    <name type="scientific">Timema bartmani</name>
    <dbReference type="NCBI Taxonomy" id="61472"/>
    <lineage>
        <taxon>Eukaryota</taxon>
        <taxon>Metazoa</taxon>
        <taxon>Ecdysozoa</taxon>
        <taxon>Arthropoda</taxon>
        <taxon>Hexapoda</taxon>
        <taxon>Insecta</taxon>
        <taxon>Pterygota</taxon>
        <taxon>Neoptera</taxon>
        <taxon>Polyneoptera</taxon>
        <taxon>Phasmatodea</taxon>
        <taxon>Timematodea</taxon>
        <taxon>Timematoidea</taxon>
        <taxon>Timematidae</taxon>
        <taxon>Timema</taxon>
    </lineage>
</organism>
<dbReference type="GO" id="GO:0046982">
    <property type="term" value="F:protein heterodimerization activity"/>
    <property type="evidence" value="ECO:0007669"/>
    <property type="project" value="InterPro"/>
</dbReference>
<evidence type="ECO:0000313" key="1">
    <source>
        <dbReference type="EMBL" id="CAD7439550.1"/>
    </source>
</evidence>
<reference evidence="1" key="1">
    <citation type="submission" date="2020-11" db="EMBL/GenBank/DDBJ databases">
        <authorList>
            <person name="Tran Van P."/>
        </authorList>
    </citation>
    <scope>NUCLEOTIDE SEQUENCE</scope>
</reference>
<protein>
    <recommendedName>
        <fullName evidence="2">Histone H2A</fullName>
    </recommendedName>
</protein>
<accession>A0A7R9ET39</accession>
<dbReference type="EMBL" id="OD564718">
    <property type="protein sequence ID" value="CAD7439550.1"/>
    <property type="molecule type" value="Genomic_DNA"/>
</dbReference>
<proteinExistence type="predicted"/>
<dbReference type="InterPro" id="IPR009072">
    <property type="entry name" value="Histone-fold"/>
</dbReference>
<evidence type="ECO:0008006" key="2">
    <source>
        <dbReference type="Google" id="ProtNLM"/>
    </source>
</evidence>
<dbReference type="AlphaFoldDB" id="A0A7R9ET39"/>
<gene>
    <name evidence="1" type="ORF">TBIB3V08_LOCUS2111</name>
</gene>
<dbReference type="Gene3D" id="1.10.20.10">
    <property type="entry name" value="Histone, subunit A"/>
    <property type="match status" value="1"/>
</dbReference>